<feature type="compositionally biased region" description="Low complexity" evidence="1">
    <location>
        <begin position="314"/>
        <end position="325"/>
    </location>
</feature>
<feature type="non-terminal residue" evidence="2">
    <location>
        <position position="325"/>
    </location>
</feature>
<feature type="non-terminal residue" evidence="2">
    <location>
        <position position="1"/>
    </location>
</feature>
<feature type="region of interest" description="Disordered" evidence="1">
    <location>
        <begin position="228"/>
        <end position="325"/>
    </location>
</feature>
<keyword evidence="3" id="KW-1185">Reference proteome</keyword>
<dbReference type="EMBL" id="CAUYUJ010011669">
    <property type="protein sequence ID" value="CAK0832365.1"/>
    <property type="molecule type" value="Genomic_DNA"/>
</dbReference>
<evidence type="ECO:0000313" key="2">
    <source>
        <dbReference type="EMBL" id="CAK0832365.1"/>
    </source>
</evidence>
<feature type="compositionally biased region" description="Low complexity" evidence="1">
    <location>
        <begin position="228"/>
        <end position="258"/>
    </location>
</feature>
<feature type="region of interest" description="Disordered" evidence="1">
    <location>
        <begin position="64"/>
        <end position="85"/>
    </location>
</feature>
<gene>
    <name evidence="2" type="ORF">PCOR1329_LOCUS30399</name>
</gene>
<dbReference type="Proteomes" id="UP001189429">
    <property type="component" value="Unassembled WGS sequence"/>
</dbReference>
<protein>
    <submittedName>
        <fullName evidence="2">Uncharacterized protein</fullName>
    </submittedName>
</protein>
<name>A0ABN9SKP4_9DINO</name>
<feature type="region of interest" description="Disordered" evidence="1">
    <location>
        <begin position="1"/>
        <end position="35"/>
    </location>
</feature>
<evidence type="ECO:0000313" key="3">
    <source>
        <dbReference type="Proteomes" id="UP001189429"/>
    </source>
</evidence>
<accession>A0ABN9SKP4</accession>
<feature type="compositionally biased region" description="Basic and acidic residues" evidence="1">
    <location>
        <begin position="23"/>
        <end position="34"/>
    </location>
</feature>
<proteinExistence type="predicted"/>
<feature type="region of interest" description="Disordered" evidence="1">
    <location>
        <begin position="172"/>
        <end position="195"/>
    </location>
</feature>
<reference evidence="2" key="1">
    <citation type="submission" date="2023-10" db="EMBL/GenBank/DDBJ databases">
        <authorList>
            <person name="Chen Y."/>
            <person name="Shah S."/>
            <person name="Dougan E. K."/>
            <person name="Thang M."/>
            <person name="Chan C."/>
        </authorList>
    </citation>
    <scope>NUCLEOTIDE SEQUENCE [LARGE SCALE GENOMIC DNA]</scope>
</reference>
<organism evidence="2 3">
    <name type="scientific">Prorocentrum cordatum</name>
    <dbReference type="NCBI Taxonomy" id="2364126"/>
    <lineage>
        <taxon>Eukaryota</taxon>
        <taxon>Sar</taxon>
        <taxon>Alveolata</taxon>
        <taxon>Dinophyceae</taxon>
        <taxon>Prorocentrales</taxon>
        <taxon>Prorocentraceae</taxon>
        <taxon>Prorocentrum</taxon>
    </lineage>
</organism>
<comment type="caution">
    <text evidence="2">The sequence shown here is derived from an EMBL/GenBank/DDBJ whole genome shotgun (WGS) entry which is preliminary data.</text>
</comment>
<feature type="compositionally biased region" description="Low complexity" evidence="1">
    <location>
        <begin position="287"/>
        <end position="301"/>
    </location>
</feature>
<feature type="compositionally biased region" description="Basic and acidic residues" evidence="1">
    <location>
        <begin position="304"/>
        <end position="313"/>
    </location>
</feature>
<sequence length="325" mass="33572">SARMAWRRRDGSSGKNWNGWTRNGKDGDGGRDAANKQYVVRDVCSKWKWLSRVRKDPLCRCGSQLLQGDGPDGGVDRGESAPNDPQLQKTLGGGLQGLFGPPQLARFKTRYLAADMQPEAHEEPDAVPALAQYVGLAKRAMQRATTYKKECQAKVGQLKEQLAQAEATLDVATSQEEAAKQEAVKKSQQRAELVNPDGTKALQAFMEQHPRIAAKYGQQVPKAAVAPVGPQGAAKAAAAASGGAPPSAKGPAGAPAAARGGGKAAPPPAPDKAAPAGPLLRPPPRAASPRRGAASAAAAAAAEEEPHPGDRSRSPAAAAAASSDA</sequence>
<evidence type="ECO:0000256" key="1">
    <source>
        <dbReference type="SAM" id="MobiDB-lite"/>
    </source>
</evidence>